<evidence type="ECO:0000259" key="1">
    <source>
        <dbReference type="Pfam" id="PF02230"/>
    </source>
</evidence>
<dbReference type="RefSeq" id="WP_188463637.1">
    <property type="nucleotide sequence ID" value="NZ_BMFQ01000002.1"/>
</dbReference>
<evidence type="ECO:0000313" key="3">
    <source>
        <dbReference type="Proteomes" id="UP000625976"/>
    </source>
</evidence>
<sequence length="211" mass="24154">MNLEEKEISYTTTNSYATLNSLTDKTKNVWFVCHGMGFLSRYFLRYFTGLNADENYLIAPQAQSKYYLPQNLKHVGASWLTKENTLKETENIMRYFDAVFEAEQLPKDTNLIVLGYSQGVSVAMRYVAKRKLACSQLVLHSGGIPKELIPENFNFLQAKVSMIYGTDDEYLNAERIVNETNRAKELFGNNLDIVPFKGKHEVNVKLIKSLV</sequence>
<reference evidence="2" key="1">
    <citation type="journal article" date="2014" name="Int. J. Syst. Evol. Microbiol.">
        <title>Complete genome sequence of Corynebacterium casei LMG S-19264T (=DSM 44701T), isolated from a smear-ripened cheese.</title>
        <authorList>
            <consortium name="US DOE Joint Genome Institute (JGI-PGF)"/>
            <person name="Walter F."/>
            <person name="Albersmeier A."/>
            <person name="Kalinowski J."/>
            <person name="Ruckert C."/>
        </authorList>
    </citation>
    <scope>NUCLEOTIDE SEQUENCE</scope>
    <source>
        <strain evidence="2">CGMCC 1.12751</strain>
    </source>
</reference>
<name>A0A917GHC3_9FLAO</name>
<dbReference type="Pfam" id="PF02230">
    <property type="entry name" value="Abhydrolase_2"/>
    <property type="match status" value="1"/>
</dbReference>
<dbReference type="InterPro" id="IPR029058">
    <property type="entry name" value="AB_hydrolase_fold"/>
</dbReference>
<dbReference type="InterPro" id="IPR003140">
    <property type="entry name" value="PLipase/COase/thioEstase"/>
</dbReference>
<reference evidence="2" key="2">
    <citation type="submission" date="2020-09" db="EMBL/GenBank/DDBJ databases">
        <authorList>
            <person name="Sun Q."/>
            <person name="Zhou Y."/>
        </authorList>
    </citation>
    <scope>NUCLEOTIDE SEQUENCE</scope>
    <source>
        <strain evidence="2">CGMCC 1.12751</strain>
    </source>
</reference>
<dbReference type="GO" id="GO:0016787">
    <property type="term" value="F:hydrolase activity"/>
    <property type="evidence" value="ECO:0007669"/>
    <property type="project" value="InterPro"/>
</dbReference>
<dbReference type="EMBL" id="BMFQ01000002">
    <property type="protein sequence ID" value="GGG45213.1"/>
    <property type="molecule type" value="Genomic_DNA"/>
</dbReference>
<comment type="caution">
    <text evidence="2">The sequence shown here is derived from an EMBL/GenBank/DDBJ whole genome shotgun (WGS) entry which is preliminary data.</text>
</comment>
<feature type="domain" description="Phospholipase/carboxylesterase/thioesterase" evidence="1">
    <location>
        <begin position="19"/>
        <end position="204"/>
    </location>
</feature>
<organism evidence="2 3">
    <name type="scientific">Bizionia arctica</name>
    <dbReference type="NCBI Taxonomy" id="1495645"/>
    <lineage>
        <taxon>Bacteria</taxon>
        <taxon>Pseudomonadati</taxon>
        <taxon>Bacteroidota</taxon>
        <taxon>Flavobacteriia</taxon>
        <taxon>Flavobacteriales</taxon>
        <taxon>Flavobacteriaceae</taxon>
        <taxon>Bizionia</taxon>
    </lineage>
</organism>
<keyword evidence="3" id="KW-1185">Reference proteome</keyword>
<dbReference type="SUPFAM" id="SSF53474">
    <property type="entry name" value="alpha/beta-Hydrolases"/>
    <property type="match status" value="1"/>
</dbReference>
<accession>A0A917GHC3</accession>
<evidence type="ECO:0000313" key="2">
    <source>
        <dbReference type="EMBL" id="GGG45213.1"/>
    </source>
</evidence>
<protein>
    <submittedName>
        <fullName evidence="2">Esterase</fullName>
    </submittedName>
</protein>
<proteinExistence type="predicted"/>
<gene>
    <name evidence="2" type="ORF">GCM10010976_16010</name>
</gene>
<dbReference type="Gene3D" id="3.40.50.1820">
    <property type="entry name" value="alpha/beta hydrolase"/>
    <property type="match status" value="1"/>
</dbReference>
<dbReference type="Proteomes" id="UP000625976">
    <property type="component" value="Unassembled WGS sequence"/>
</dbReference>
<dbReference type="AlphaFoldDB" id="A0A917GHC3"/>